<dbReference type="PANTHER" id="PTHR43775">
    <property type="entry name" value="FATTY ACID SYNTHASE"/>
    <property type="match status" value="1"/>
</dbReference>
<proteinExistence type="predicted"/>
<evidence type="ECO:0000259" key="3">
    <source>
        <dbReference type="PROSITE" id="PS50075"/>
    </source>
</evidence>
<dbReference type="InterPro" id="IPR036736">
    <property type="entry name" value="ACP-like_sf"/>
</dbReference>
<comment type="caution">
    <text evidence="4">The sequence shown here is derived from an EMBL/GenBank/DDBJ whole genome shotgun (WGS) entry which is preliminary data.</text>
</comment>
<name>A0ABR1W2W6_9PEZI</name>
<dbReference type="InterPro" id="IPR050091">
    <property type="entry name" value="PKS_NRPS_Biosynth_Enz"/>
</dbReference>
<dbReference type="EMBL" id="JAQQWM010000002">
    <property type="protein sequence ID" value="KAK8077830.1"/>
    <property type="molecule type" value="Genomic_DNA"/>
</dbReference>
<dbReference type="PANTHER" id="PTHR43775:SF37">
    <property type="entry name" value="SI:DKEY-61P9.11"/>
    <property type="match status" value="1"/>
</dbReference>
<dbReference type="PROSITE" id="PS50075">
    <property type="entry name" value="CARRIER"/>
    <property type="match status" value="1"/>
</dbReference>
<feature type="domain" description="Carrier" evidence="3">
    <location>
        <begin position="164"/>
        <end position="241"/>
    </location>
</feature>
<dbReference type="Proteomes" id="UP001446871">
    <property type="component" value="Unassembled WGS sequence"/>
</dbReference>
<keyword evidence="2" id="KW-0597">Phosphoprotein</keyword>
<dbReference type="InterPro" id="IPR006162">
    <property type="entry name" value="Ppantetheine_attach_site"/>
</dbReference>
<keyword evidence="1" id="KW-0596">Phosphopantetheine</keyword>
<evidence type="ECO:0000313" key="5">
    <source>
        <dbReference type="Proteomes" id="UP001446871"/>
    </source>
</evidence>
<evidence type="ECO:0000313" key="4">
    <source>
        <dbReference type="EMBL" id="KAK8077830.1"/>
    </source>
</evidence>
<organism evidence="4 5">
    <name type="scientific">Apiospora saccharicola</name>
    <dbReference type="NCBI Taxonomy" id="335842"/>
    <lineage>
        <taxon>Eukaryota</taxon>
        <taxon>Fungi</taxon>
        <taxon>Dikarya</taxon>
        <taxon>Ascomycota</taxon>
        <taxon>Pezizomycotina</taxon>
        <taxon>Sordariomycetes</taxon>
        <taxon>Xylariomycetidae</taxon>
        <taxon>Amphisphaeriales</taxon>
        <taxon>Apiosporaceae</taxon>
        <taxon>Apiospora</taxon>
    </lineage>
</organism>
<dbReference type="SUPFAM" id="SSF51735">
    <property type="entry name" value="NAD(P)-binding Rossmann-fold domains"/>
    <property type="match status" value="1"/>
</dbReference>
<sequence length="248" mass="26565">MKQCEHDLPPARGVLQMAMVRRDVVFEKMSHEAWAEPLRPKVRCSWNLHQHSDHTRPLDVFILCSSVSGVFGNAGHLIRRQQEGTGDAGNPCPAQVTVGLGTADILAAHGLPPPDHFQNDARFGPLAVMTSADGQAAGGTSGSDAAAATVSLSSRLAQAADKEQAVDWIAEGLVAKVADILQVPASEVDPARPMYRYGVDSLVALEVRNWIAREMKANMALLEILAAVPMDVFTGKIAEESKLVADLE</sequence>
<evidence type="ECO:0000256" key="1">
    <source>
        <dbReference type="ARBA" id="ARBA00022450"/>
    </source>
</evidence>
<dbReference type="Pfam" id="PF08659">
    <property type="entry name" value="KR"/>
    <property type="match status" value="1"/>
</dbReference>
<gene>
    <name evidence="4" type="ORF">PG996_004000</name>
</gene>
<dbReference type="Gene3D" id="3.40.50.720">
    <property type="entry name" value="NAD(P)-binding Rossmann-like Domain"/>
    <property type="match status" value="1"/>
</dbReference>
<dbReference type="Pfam" id="PF23297">
    <property type="entry name" value="ACP_SdgA_C"/>
    <property type="match status" value="1"/>
</dbReference>
<protein>
    <submittedName>
        <fullName evidence="4">Highly reducing polyketide synthase curS1</fullName>
    </submittedName>
</protein>
<dbReference type="InterPro" id="IPR020806">
    <property type="entry name" value="PKS_PP-bd"/>
</dbReference>
<dbReference type="Gene3D" id="1.10.1200.10">
    <property type="entry name" value="ACP-like"/>
    <property type="match status" value="1"/>
</dbReference>
<accession>A0ABR1W2W6</accession>
<dbReference type="PROSITE" id="PS00012">
    <property type="entry name" value="PHOSPHOPANTETHEINE"/>
    <property type="match status" value="1"/>
</dbReference>
<dbReference type="SMART" id="SM00823">
    <property type="entry name" value="PKS_PP"/>
    <property type="match status" value="1"/>
</dbReference>
<dbReference type="InterPro" id="IPR036291">
    <property type="entry name" value="NAD(P)-bd_dom_sf"/>
</dbReference>
<reference evidence="4 5" key="1">
    <citation type="submission" date="2023-01" db="EMBL/GenBank/DDBJ databases">
        <title>Analysis of 21 Apiospora genomes using comparative genomics revels a genus with tremendous synthesis potential of carbohydrate active enzymes and secondary metabolites.</title>
        <authorList>
            <person name="Sorensen T."/>
        </authorList>
    </citation>
    <scope>NUCLEOTIDE SEQUENCE [LARGE SCALE GENOMIC DNA]</scope>
    <source>
        <strain evidence="4 5">CBS 83171</strain>
    </source>
</reference>
<dbReference type="InterPro" id="IPR013968">
    <property type="entry name" value="PKS_KR"/>
</dbReference>
<dbReference type="InterPro" id="IPR009081">
    <property type="entry name" value="PP-bd_ACP"/>
</dbReference>
<keyword evidence="5" id="KW-1185">Reference proteome</keyword>
<evidence type="ECO:0000256" key="2">
    <source>
        <dbReference type="ARBA" id="ARBA00022553"/>
    </source>
</evidence>
<dbReference type="SUPFAM" id="SSF47336">
    <property type="entry name" value="ACP-like"/>
    <property type="match status" value="1"/>
</dbReference>